<organism evidence="1">
    <name type="scientific">Magnetospirillum gryphiswaldense</name>
    <dbReference type="NCBI Taxonomy" id="55518"/>
    <lineage>
        <taxon>Bacteria</taxon>
        <taxon>Pseudomonadati</taxon>
        <taxon>Pseudomonadota</taxon>
        <taxon>Alphaproteobacteria</taxon>
        <taxon>Rhodospirillales</taxon>
        <taxon>Rhodospirillaceae</taxon>
        <taxon>Magnetospirillum</taxon>
    </lineage>
</organism>
<protein>
    <submittedName>
        <fullName evidence="1">Uncharacterized protein</fullName>
    </submittedName>
</protein>
<proteinExistence type="predicted"/>
<dbReference type="AlphaFoldDB" id="A4TVU5"/>
<sequence>MAASQTLCLAGIISHRRQSRHRIQPCPLSACPSARGAPAGTNVLLGVTGPGKVANLVSKNMGGPEAGSLAPAIYLPQIPNS</sequence>
<gene>
    <name evidence="1" type="ORF">MGR_0840</name>
</gene>
<reference evidence="1" key="1">
    <citation type="journal article" date="2007" name="J. Bacteriol.">
        <title>Comparative genome analysis of four magnetotactic bacteria reveals a complex set of group-specific genes implicated in magnetosome biomineralization and function.</title>
        <authorList>
            <person name="Richter M."/>
            <person name="Kube M."/>
            <person name="Bazylinski D.A."/>
            <person name="Lombardot T."/>
            <person name="Gloeckner F.O."/>
            <person name="Reinhardt R."/>
            <person name="Schueler D."/>
        </authorList>
    </citation>
    <scope>NUCLEOTIDE SEQUENCE</scope>
    <source>
        <strain evidence="1">MSR-1</strain>
    </source>
</reference>
<evidence type="ECO:0000313" key="1">
    <source>
        <dbReference type="EMBL" id="CAM74752.1"/>
    </source>
</evidence>
<accession>A4TVU5</accession>
<dbReference type="EMBL" id="CU459003">
    <property type="protein sequence ID" value="CAM74752.1"/>
    <property type="molecule type" value="Genomic_DNA"/>
</dbReference>
<name>A4TVU5_9PROT</name>